<dbReference type="InterPro" id="IPR036259">
    <property type="entry name" value="MFS_trans_sf"/>
</dbReference>
<comment type="caution">
    <text evidence="7">The sequence shown here is derived from an EMBL/GenBank/DDBJ whole genome shotgun (WGS) entry which is preliminary data.</text>
</comment>
<evidence type="ECO:0000256" key="5">
    <source>
        <dbReference type="ARBA" id="ARBA00023136"/>
    </source>
</evidence>
<keyword evidence="3 6" id="KW-0812">Transmembrane</keyword>
<protein>
    <submittedName>
        <fullName evidence="7">MFS family arabinose efflux permease</fullName>
    </submittedName>
</protein>
<feature type="transmembrane region" description="Helical" evidence="6">
    <location>
        <begin position="302"/>
        <end position="325"/>
    </location>
</feature>
<dbReference type="PANTHER" id="PTHR43124:SF3">
    <property type="entry name" value="CHLORAMPHENICOL EFFLUX PUMP RV0191"/>
    <property type="match status" value="1"/>
</dbReference>
<name>A0ABS4DYY7_9HYPH</name>
<evidence type="ECO:0000256" key="4">
    <source>
        <dbReference type="ARBA" id="ARBA00022989"/>
    </source>
</evidence>
<gene>
    <name evidence="7" type="ORF">J2Z17_002343</name>
</gene>
<evidence type="ECO:0000313" key="7">
    <source>
        <dbReference type="EMBL" id="MBP1850906.1"/>
    </source>
</evidence>
<feature type="transmembrane region" description="Helical" evidence="6">
    <location>
        <begin position="134"/>
        <end position="152"/>
    </location>
</feature>
<keyword evidence="2" id="KW-1003">Cell membrane</keyword>
<dbReference type="Gene3D" id="1.20.1250.20">
    <property type="entry name" value="MFS general substrate transporter like domains"/>
    <property type="match status" value="1"/>
</dbReference>
<keyword evidence="5 6" id="KW-0472">Membrane</keyword>
<feature type="transmembrane region" description="Helical" evidence="6">
    <location>
        <begin position="369"/>
        <end position="389"/>
    </location>
</feature>
<dbReference type="PANTHER" id="PTHR43124">
    <property type="entry name" value="PURINE EFFLUX PUMP PBUE"/>
    <property type="match status" value="1"/>
</dbReference>
<feature type="transmembrane region" description="Helical" evidence="6">
    <location>
        <begin position="164"/>
        <end position="184"/>
    </location>
</feature>
<accession>A0ABS4DYY7</accession>
<feature type="transmembrane region" description="Helical" evidence="6">
    <location>
        <begin position="100"/>
        <end position="122"/>
    </location>
</feature>
<feature type="transmembrane region" description="Helical" evidence="6">
    <location>
        <begin position="205"/>
        <end position="229"/>
    </location>
</feature>
<proteinExistence type="predicted"/>
<feature type="transmembrane region" description="Helical" evidence="6">
    <location>
        <begin position="7"/>
        <end position="24"/>
    </location>
</feature>
<organism evidence="7 8">
    <name type="scientific">Rhizobium halophytocola</name>
    <dbReference type="NCBI Taxonomy" id="735519"/>
    <lineage>
        <taxon>Bacteria</taxon>
        <taxon>Pseudomonadati</taxon>
        <taxon>Pseudomonadota</taxon>
        <taxon>Alphaproteobacteria</taxon>
        <taxon>Hyphomicrobiales</taxon>
        <taxon>Rhizobiaceae</taxon>
        <taxon>Rhizobium/Agrobacterium group</taxon>
        <taxon>Rhizobium</taxon>
    </lineage>
</organism>
<dbReference type="Pfam" id="PF07690">
    <property type="entry name" value="MFS_1"/>
    <property type="match status" value="1"/>
</dbReference>
<keyword evidence="4 6" id="KW-1133">Transmembrane helix</keyword>
<dbReference type="EMBL" id="JAGGJU010000005">
    <property type="protein sequence ID" value="MBP1850906.1"/>
    <property type="molecule type" value="Genomic_DNA"/>
</dbReference>
<dbReference type="RefSeq" id="WP_209945076.1">
    <property type="nucleotide sequence ID" value="NZ_JAGGJU010000005.1"/>
</dbReference>
<evidence type="ECO:0000256" key="6">
    <source>
        <dbReference type="SAM" id="Phobius"/>
    </source>
</evidence>
<evidence type="ECO:0000256" key="3">
    <source>
        <dbReference type="ARBA" id="ARBA00022692"/>
    </source>
</evidence>
<reference evidence="7 8" key="1">
    <citation type="submission" date="2021-03" db="EMBL/GenBank/DDBJ databases">
        <title>Genomic Encyclopedia of Type Strains, Phase IV (KMG-IV): sequencing the most valuable type-strain genomes for metagenomic binning, comparative biology and taxonomic classification.</title>
        <authorList>
            <person name="Goeker M."/>
        </authorList>
    </citation>
    <scope>NUCLEOTIDE SEQUENCE [LARGE SCALE GENOMIC DNA]</scope>
    <source>
        <strain evidence="7 8">DSM 21600</strain>
    </source>
</reference>
<comment type="subcellular location">
    <subcellularLocation>
        <location evidence="1">Cell membrane</location>
        <topology evidence="1">Multi-pass membrane protein</topology>
    </subcellularLocation>
</comment>
<keyword evidence="8" id="KW-1185">Reference proteome</keyword>
<feature type="transmembrane region" description="Helical" evidence="6">
    <location>
        <begin position="44"/>
        <end position="63"/>
    </location>
</feature>
<feature type="transmembrane region" description="Helical" evidence="6">
    <location>
        <begin position="75"/>
        <end position="94"/>
    </location>
</feature>
<dbReference type="InterPro" id="IPR011701">
    <property type="entry name" value="MFS"/>
</dbReference>
<evidence type="ECO:0000256" key="1">
    <source>
        <dbReference type="ARBA" id="ARBA00004651"/>
    </source>
</evidence>
<evidence type="ECO:0000256" key="2">
    <source>
        <dbReference type="ARBA" id="ARBA00022475"/>
    </source>
</evidence>
<dbReference type="SUPFAM" id="SSF103473">
    <property type="entry name" value="MFS general substrate transporter"/>
    <property type="match status" value="1"/>
</dbReference>
<dbReference type="Proteomes" id="UP000759443">
    <property type="component" value="Unassembled WGS sequence"/>
</dbReference>
<evidence type="ECO:0000313" key="8">
    <source>
        <dbReference type="Proteomes" id="UP000759443"/>
    </source>
</evidence>
<sequence length="407" mass="41611">MSPDRLRLIAVLAVSQIVGWGTTFDMPGVLGRTIAGDLDLANEVAFAGLTVMMVTGGLLGPLTGRLLSRHGAARVLASGSVSFALGLALLALAAGPILYFAAWGLLGIGAAFGLSVPCYAAVVEREGQDAKRTIALLMIFTGLSAAIFWPIWSALDGIIGWRNAALLAAALQFFVLAPLHLFALPKVVAHDDTKRAAAAIEPLALTPAMAMTAIVLIGLVSAAFNLVGVGIGTQLIPFLQSAGATPALALQLGSLRSVFGISARAVDLVTGKRGSALLSGTIAAGLILVSLPLLWFSGGNPVLLLAFVACYGFGSGIAAVTRALLPLSFVSPARYARVSANLSLTSNLAMATAPVITTAVLDRAGTHGLITYCGLLAAFTLAGLVWLGLIARRGRLAPSPALQRGGF</sequence>
<dbReference type="InterPro" id="IPR050189">
    <property type="entry name" value="MFS_Efflux_Transporters"/>
</dbReference>
<feature type="transmembrane region" description="Helical" evidence="6">
    <location>
        <begin position="276"/>
        <end position="296"/>
    </location>
</feature>